<name>B3RQU7_TRIAD</name>
<dbReference type="HOGENOM" id="CLU_001485_2_3_1"/>
<sequence length="831" mass="94011">PHNERENARGATVIINMIDKTTEISNPAEKNEEPKRFSFDYSYWSHDDFTKRESDGYLVPASPRYADQLRVFKDLGQGVLDNAWKGYNCSLFAYGQTGSGKSYSMVGYGANKGIIPVACQELFNTINEKKSGGDTTEFEINFSMLEIYNEQVRDLLNPKGPSVQKGGLKIRQHPSKGFYVEELKNVPVTSYKDIENRMEEGTRNRTIAATNMNATSSRAHTIVAITFKQKTKAKGNQSMTRTSTMNLVDLAGSERAESTGATGDRLKEGSAINLSLTILGNVIKGELKSSNYLLYFILLSVPFRDSALTKLLKNALDGNSKTIMIAALSPADINYDETLSTLRFADRAKSIKTKAVVNESPTEKLIRELKEENARLLAQLKGAGTVQEVKIRQNEREMEEMKKSWEQKLKESTKSQEATEENRLRDKRKTTPHLWNLNEDPQLTGVVVHFVDPGENTIGNSKAEPEPNIVLNGLSIQQQHAIIKFKNDVVTIFPGPDLAKTVVNGEPVTGETILHHNDRIVFGSNHIYVLNYPAEFKAAQETGKEFREVTWDLIQKEIAKSSGFDMDTKGKSKEELLLQEDLMKIMQFISEANAMSEELNKKVVFEIVLVSPQARGLKEGRTEIFVRMRNLLNDASWLWDKDKFINRKFLMQEMYQNFLQTGENKVDKEDEDPFWEPSDAYVLVGSVQVYLETLAYMFDMEESLNITDFKGNQNGIMSISAVPCKADGSDLEEDADDIESPEDLIGKALYFNLNINNIRGLPMKYNKKVYCKYKFYLDTKEYRTKVVEGTINPDFKYTERFSFPTVTNQVNKATLPSINTSTKIKVNGRIF</sequence>
<comment type="subcellular location">
    <subcellularLocation>
        <location evidence="1">Mitochondrion membrane</location>
        <topology evidence="1">Peripheral membrane protein</topology>
    </subcellularLocation>
</comment>
<dbReference type="Pfam" id="PF00498">
    <property type="entry name" value="FHA"/>
    <property type="match status" value="1"/>
</dbReference>
<feature type="compositionally biased region" description="Basic and acidic residues" evidence="12">
    <location>
        <begin position="404"/>
        <end position="414"/>
    </location>
</feature>
<dbReference type="InterPro" id="IPR027417">
    <property type="entry name" value="P-loop_NTPase"/>
</dbReference>
<dbReference type="EMBL" id="DS985243">
    <property type="protein sequence ID" value="EDV26227.1"/>
    <property type="molecule type" value="Genomic_DNA"/>
</dbReference>
<keyword evidence="3 10" id="KW-0547">Nucleotide-binding</keyword>
<dbReference type="FunFam" id="2.60.200.20:FF:000034">
    <property type="entry name" value="kinesin-like protein KIF28P"/>
    <property type="match status" value="1"/>
</dbReference>
<dbReference type="SUPFAM" id="SSF52540">
    <property type="entry name" value="P-loop containing nucleoside triphosphate hydrolases"/>
    <property type="match status" value="1"/>
</dbReference>
<dbReference type="InParanoid" id="B3RQU7"/>
<dbReference type="PANTHER" id="PTHR47117">
    <property type="entry name" value="STAR-RELATED LIPID TRANSFER PROTEIN 9"/>
    <property type="match status" value="1"/>
</dbReference>
<dbReference type="eggNOG" id="KOG0245">
    <property type="taxonomic scope" value="Eukaryota"/>
</dbReference>
<dbReference type="RefSeq" id="XP_002110223.1">
    <property type="nucleotide sequence ID" value="XM_002110187.1"/>
</dbReference>
<dbReference type="GO" id="GO:0047496">
    <property type="term" value="P:vesicle transport along microtubule"/>
    <property type="evidence" value="ECO:0000318"/>
    <property type="project" value="GO_Central"/>
</dbReference>
<evidence type="ECO:0000313" key="14">
    <source>
        <dbReference type="EMBL" id="EDV26227.1"/>
    </source>
</evidence>
<dbReference type="Pfam" id="PF00225">
    <property type="entry name" value="Kinesin"/>
    <property type="match status" value="1"/>
</dbReference>
<dbReference type="InterPro" id="IPR036961">
    <property type="entry name" value="Kinesin_motor_dom_sf"/>
</dbReference>
<dbReference type="CTD" id="6751977"/>
<evidence type="ECO:0000256" key="8">
    <source>
        <dbReference type="ARBA" id="ARBA00023175"/>
    </source>
</evidence>
<dbReference type="AlphaFoldDB" id="B3RQU7"/>
<keyword evidence="5" id="KW-0175">Coiled coil</keyword>
<evidence type="ECO:0000256" key="10">
    <source>
        <dbReference type="PROSITE-ProRule" id="PRU00283"/>
    </source>
</evidence>
<keyword evidence="2" id="KW-0813">Transport</keyword>
<feature type="region of interest" description="Disordered" evidence="12">
    <location>
        <begin position="404"/>
        <end position="428"/>
    </location>
</feature>
<keyword evidence="7" id="KW-0472">Membrane</keyword>
<feature type="non-terminal residue" evidence="14">
    <location>
        <position position="1"/>
    </location>
</feature>
<dbReference type="Gene3D" id="3.40.850.10">
    <property type="entry name" value="Kinesin motor domain"/>
    <property type="match status" value="1"/>
</dbReference>
<accession>B3RQU7</accession>
<dbReference type="GO" id="GO:0005524">
    <property type="term" value="F:ATP binding"/>
    <property type="evidence" value="ECO:0007669"/>
    <property type="project" value="UniProtKB-UniRule"/>
</dbReference>
<dbReference type="InterPro" id="IPR001752">
    <property type="entry name" value="Kinesin_motor_dom"/>
</dbReference>
<evidence type="ECO:0000256" key="12">
    <source>
        <dbReference type="SAM" id="MobiDB-lite"/>
    </source>
</evidence>
<keyword evidence="15" id="KW-1185">Reference proteome</keyword>
<evidence type="ECO:0000256" key="2">
    <source>
        <dbReference type="ARBA" id="ARBA00022448"/>
    </source>
</evidence>
<dbReference type="InterPro" id="IPR019821">
    <property type="entry name" value="Kinesin_motor_CS"/>
</dbReference>
<dbReference type="Proteomes" id="UP000009022">
    <property type="component" value="Unassembled WGS sequence"/>
</dbReference>
<dbReference type="GO" id="GO:0005737">
    <property type="term" value="C:cytoplasm"/>
    <property type="evidence" value="ECO:0000318"/>
    <property type="project" value="GO_Central"/>
</dbReference>
<evidence type="ECO:0000256" key="11">
    <source>
        <dbReference type="RuleBase" id="RU000394"/>
    </source>
</evidence>
<dbReference type="InterPro" id="IPR008984">
    <property type="entry name" value="SMAD_FHA_dom_sf"/>
</dbReference>
<reference evidence="14 15" key="1">
    <citation type="journal article" date="2008" name="Nature">
        <title>The Trichoplax genome and the nature of placozoans.</title>
        <authorList>
            <person name="Srivastava M."/>
            <person name="Begovic E."/>
            <person name="Chapman J."/>
            <person name="Putnam N.H."/>
            <person name="Hellsten U."/>
            <person name="Kawashima T."/>
            <person name="Kuo A."/>
            <person name="Mitros T."/>
            <person name="Salamov A."/>
            <person name="Carpenter M.L."/>
            <person name="Signorovitch A.Y."/>
            <person name="Moreno M.A."/>
            <person name="Kamm K."/>
            <person name="Grimwood J."/>
            <person name="Schmutz J."/>
            <person name="Shapiro H."/>
            <person name="Grigoriev I.V."/>
            <person name="Buss L.W."/>
            <person name="Schierwater B."/>
            <person name="Dellaporta S.L."/>
            <person name="Rokhsar D.S."/>
        </authorList>
    </citation>
    <scope>NUCLEOTIDE SEQUENCE [LARGE SCALE GENOMIC DNA]</scope>
    <source>
        <strain evidence="14 15">Grell-BS-1999</strain>
    </source>
</reference>
<dbReference type="Gene3D" id="2.60.200.20">
    <property type="match status" value="1"/>
</dbReference>
<evidence type="ECO:0000256" key="4">
    <source>
        <dbReference type="ARBA" id="ARBA00022840"/>
    </source>
</evidence>
<dbReference type="GO" id="GO:0005874">
    <property type="term" value="C:microtubule"/>
    <property type="evidence" value="ECO:0000318"/>
    <property type="project" value="GO_Central"/>
</dbReference>
<dbReference type="KEGG" id="tad:TRIADDRAFT_23272"/>
<dbReference type="Pfam" id="PF12423">
    <property type="entry name" value="KIF1B"/>
    <property type="match status" value="1"/>
</dbReference>
<gene>
    <name evidence="14" type="ORF">TRIADDRAFT_23272</name>
</gene>
<dbReference type="STRING" id="10228.B3RQU7"/>
<dbReference type="FunCoup" id="B3RQU7">
    <property type="interactions" value="1"/>
</dbReference>
<dbReference type="PRINTS" id="PR00380">
    <property type="entry name" value="KINESINHEAVY"/>
</dbReference>
<evidence type="ECO:0000256" key="1">
    <source>
        <dbReference type="ARBA" id="ARBA00004318"/>
    </source>
</evidence>
<dbReference type="GO" id="GO:0008017">
    <property type="term" value="F:microtubule binding"/>
    <property type="evidence" value="ECO:0000318"/>
    <property type="project" value="GO_Central"/>
</dbReference>
<dbReference type="SMART" id="SM00240">
    <property type="entry name" value="FHA"/>
    <property type="match status" value="1"/>
</dbReference>
<dbReference type="CDD" id="cd22709">
    <property type="entry name" value="FHA_KIF28P"/>
    <property type="match status" value="1"/>
</dbReference>
<dbReference type="InterPro" id="IPR022140">
    <property type="entry name" value="Kinesin-like_KIF1-typ"/>
</dbReference>
<evidence type="ECO:0000256" key="6">
    <source>
        <dbReference type="ARBA" id="ARBA00023128"/>
    </source>
</evidence>
<feature type="binding site" evidence="10">
    <location>
        <begin position="95"/>
        <end position="102"/>
    </location>
    <ligand>
        <name>ATP</name>
        <dbReference type="ChEBI" id="CHEBI:30616"/>
    </ligand>
</feature>
<dbReference type="PROSITE" id="PS50067">
    <property type="entry name" value="KINESIN_MOTOR_2"/>
    <property type="match status" value="1"/>
</dbReference>
<keyword evidence="4 10" id="KW-0067">ATP-binding</keyword>
<dbReference type="FunFam" id="3.40.850.10:FF:000063">
    <property type="entry name" value="Kinesin-like protein"/>
    <property type="match status" value="1"/>
</dbReference>
<keyword evidence="6" id="KW-0496">Mitochondrion</keyword>
<dbReference type="PhylomeDB" id="B3RQU7"/>
<dbReference type="GO" id="GO:0003777">
    <property type="term" value="F:microtubule motor activity"/>
    <property type="evidence" value="ECO:0000318"/>
    <property type="project" value="GO_Central"/>
</dbReference>
<evidence type="ECO:0000256" key="9">
    <source>
        <dbReference type="ARBA" id="ARBA00054688"/>
    </source>
</evidence>
<evidence type="ECO:0000259" key="13">
    <source>
        <dbReference type="PROSITE" id="PS50067"/>
    </source>
</evidence>
<dbReference type="GO" id="GO:0031966">
    <property type="term" value="C:mitochondrial membrane"/>
    <property type="evidence" value="ECO:0007669"/>
    <property type="project" value="UniProtKB-SubCell"/>
</dbReference>
<evidence type="ECO:0000256" key="3">
    <source>
        <dbReference type="ARBA" id="ARBA00022741"/>
    </source>
</evidence>
<protein>
    <recommendedName>
        <fullName evidence="11">Kinesin-like protein</fullName>
    </recommendedName>
</protein>
<evidence type="ECO:0000256" key="7">
    <source>
        <dbReference type="ARBA" id="ARBA00023136"/>
    </source>
</evidence>
<feature type="domain" description="Kinesin motor" evidence="13">
    <location>
        <begin position="1"/>
        <end position="351"/>
    </location>
</feature>
<proteinExistence type="inferred from homology"/>
<dbReference type="InterPro" id="IPR000253">
    <property type="entry name" value="FHA_dom"/>
</dbReference>
<evidence type="ECO:0000256" key="5">
    <source>
        <dbReference type="ARBA" id="ARBA00023054"/>
    </source>
</evidence>
<dbReference type="GO" id="GO:0005871">
    <property type="term" value="C:kinesin complex"/>
    <property type="evidence" value="ECO:0000318"/>
    <property type="project" value="GO_Central"/>
</dbReference>
<dbReference type="OMA" id="SMMEIYC"/>
<evidence type="ECO:0000313" key="15">
    <source>
        <dbReference type="Proteomes" id="UP000009022"/>
    </source>
</evidence>
<dbReference type="GeneID" id="6751977"/>
<keyword evidence="11" id="KW-0493">Microtubule</keyword>
<organism evidence="14 15">
    <name type="scientific">Trichoplax adhaerens</name>
    <name type="common">Trichoplax reptans</name>
    <dbReference type="NCBI Taxonomy" id="10228"/>
    <lineage>
        <taxon>Eukaryota</taxon>
        <taxon>Metazoa</taxon>
        <taxon>Placozoa</taxon>
        <taxon>Uniplacotomia</taxon>
        <taxon>Trichoplacea</taxon>
        <taxon>Trichoplacidae</taxon>
        <taxon>Trichoplax</taxon>
    </lineage>
</organism>
<dbReference type="OrthoDB" id="3176171at2759"/>
<dbReference type="SUPFAM" id="SSF49879">
    <property type="entry name" value="SMAD/FHA domain"/>
    <property type="match status" value="1"/>
</dbReference>
<dbReference type="GO" id="GO:0016887">
    <property type="term" value="F:ATP hydrolysis activity"/>
    <property type="evidence" value="ECO:0000318"/>
    <property type="project" value="GO_Central"/>
</dbReference>
<dbReference type="PROSITE" id="PS00411">
    <property type="entry name" value="KINESIN_MOTOR_1"/>
    <property type="match status" value="1"/>
</dbReference>
<dbReference type="SMART" id="SM00129">
    <property type="entry name" value="KISc"/>
    <property type="match status" value="1"/>
</dbReference>
<dbReference type="CDD" id="cd00030">
    <property type="entry name" value="C2"/>
    <property type="match status" value="1"/>
</dbReference>
<keyword evidence="8 10" id="KW-0505">Motor protein</keyword>
<comment type="similarity">
    <text evidence="10 11">Belongs to the TRAFAC class myosin-kinesin ATPase superfamily. Kinesin family.</text>
</comment>
<comment type="function">
    <text evidence="9">Microtubule-dependent motor protein required for mitochondrion morphology and transport of mitochondria in neuronal cells.</text>
</comment>